<evidence type="ECO:0000259" key="3">
    <source>
        <dbReference type="Pfam" id="PF00496"/>
    </source>
</evidence>
<dbReference type="OrthoDB" id="9801912at2"/>
<dbReference type="GO" id="GO:0015833">
    <property type="term" value="P:peptide transport"/>
    <property type="evidence" value="ECO:0007669"/>
    <property type="project" value="TreeGrafter"/>
</dbReference>
<dbReference type="Proteomes" id="UP000293568">
    <property type="component" value="Chromosome"/>
</dbReference>
<dbReference type="GO" id="GO:0005886">
    <property type="term" value="C:plasma membrane"/>
    <property type="evidence" value="ECO:0007669"/>
    <property type="project" value="UniProtKB-SubCell"/>
</dbReference>
<evidence type="ECO:0000313" key="5">
    <source>
        <dbReference type="Proteomes" id="UP000293568"/>
    </source>
</evidence>
<feature type="domain" description="Solute-binding protein family 5" evidence="3">
    <location>
        <begin position="149"/>
        <end position="551"/>
    </location>
</feature>
<dbReference type="KEGG" id="pprt:ET464_13620"/>
<keyword evidence="2" id="KW-1133">Transmembrane helix</keyword>
<protein>
    <submittedName>
        <fullName evidence="4">ABC transporter substrate-binding protein</fullName>
    </submittedName>
</protein>
<dbReference type="PANTHER" id="PTHR30290:SF62">
    <property type="entry name" value="OLIGOPEPTIDE ABC TRANSPORTER, PERIPLASMIC OLIGOPEPTIDE-BINDING PROTEIN"/>
    <property type="match status" value="1"/>
</dbReference>
<sequence length="676" mass="76309">MSCWTKHIQEREWEKVIVRKRLGVTAIALLLTAATLIGCTSNNANNSAAKGNASVAPSASAAPSATTAAASEGFKEAPMLQELVKAGTLPPVEQRLPAKGDVMVEPVYESIGKYGGEWRNPWNGPDDKWGIEMITEEPLFRFKQDGTGIEPNVAKSYEVNADSTEYIIHLREGMKWSDGVPFTADDVIFYWEHMLVPETFGKALYDCYYSVNPDTGEKERAEVTKVDDYAVKVTFKHPSVQFLERLAIDNKWFFAPAHYYKTILPEFIGEDKALEVAKQYGFADTKTLGQWTGYYYWLYPQRPTLRPWVAKNDANSDRFIMERNPYYFKTDAEGQQLPYIDRIVLDKMQDPSHKLVETLAGDVDIAQFDFKDYTVLKENEKKGDYTVIPWQTPSWSSTGVQLNQTTEDPKLRTLFQDIRFRQALSIAVDRNEVSEIITSGVGTPAQASVPKGLPGYQEGWDKQWTDYDVAGAEKLFDEIGLKWDSNHKYRTFADGSNLSLLIYEEKGTDDEKFIELLRKYYDQAGIKTELKIVDQGSYFDLKYANKIPVAVKSVSVVDVSLRPDELMPLRVITPWFGHYGLYTSSGGKEGVKPEGDVALLLQDWDKLKAAKSKGEISQLGNDIIKLHQKNQWIIGYTAPTPSLVVVKNNVKNVPALVNADEYRGIGFAHPAQFYIE</sequence>
<evidence type="ECO:0000256" key="2">
    <source>
        <dbReference type="SAM" id="Phobius"/>
    </source>
</evidence>
<organism evidence="4 5">
    <name type="scientific">Paenibacillus protaetiae</name>
    <dbReference type="NCBI Taxonomy" id="2509456"/>
    <lineage>
        <taxon>Bacteria</taxon>
        <taxon>Bacillati</taxon>
        <taxon>Bacillota</taxon>
        <taxon>Bacilli</taxon>
        <taxon>Bacillales</taxon>
        <taxon>Paenibacillaceae</taxon>
        <taxon>Paenibacillus</taxon>
    </lineage>
</organism>
<proteinExistence type="predicted"/>
<dbReference type="AlphaFoldDB" id="A0A4P6EYF0"/>
<dbReference type="Gene3D" id="3.10.105.10">
    <property type="entry name" value="Dipeptide-binding Protein, Domain 3"/>
    <property type="match status" value="1"/>
</dbReference>
<keyword evidence="5" id="KW-1185">Reference proteome</keyword>
<reference evidence="4 5" key="1">
    <citation type="submission" date="2019-01" db="EMBL/GenBank/DDBJ databases">
        <title>Genome sequencing of strain FW100M-2.</title>
        <authorList>
            <person name="Heo J."/>
            <person name="Kim S.-J."/>
            <person name="Kim J.-S."/>
            <person name="Hong S.-B."/>
            <person name="Kwon S.-W."/>
        </authorList>
    </citation>
    <scope>NUCLEOTIDE SEQUENCE [LARGE SCALE GENOMIC DNA]</scope>
    <source>
        <strain evidence="4 5">FW100M-2</strain>
    </source>
</reference>
<dbReference type="EMBL" id="CP035492">
    <property type="protein sequence ID" value="QAY67283.1"/>
    <property type="molecule type" value="Genomic_DNA"/>
</dbReference>
<dbReference type="GO" id="GO:1904680">
    <property type="term" value="F:peptide transmembrane transporter activity"/>
    <property type="evidence" value="ECO:0007669"/>
    <property type="project" value="TreeGrafter"/>
</dbReference>
<accession>A0A4P6EYF0</accession>
<dbReference type="InterPro" id="IPR023765">
    <property type="entry name" value="SBP_5_CS"/>
</dbReference>
<evidence type="ECO:0000313" key="4">
    <source>
        <dbReference type="EMBL" id="QAY67283.1"/>
    </source>
</evidence>
<keyword evidence="2" id="KW-0472">Membrane</keyword>
<dbReference type="InterPro" id="IPR000914">
    <property type="entry name" value="SBP_5_dom"/>
</dbReference>
<gene>
    <name evidence="4" type="ORF">ET464_13620</name>
</gene>
<dbReference type="CDD" id="cd08500">
    <property type="entry name" value="PBP2_NikA_DppA_OppA_like_4"/>
    <property type="match status" value="1"/>
</dbReference>
<dbReference type="InterPro" id="IPR039424">
    <property type="entry name" value="SBP_5"/>
</dbReference>
<dbReference type="PROSITE" id="PS01040">
    <property type="entry name" value="SBP_BACTERIAL_5"/>
    <property type="match status" value="1"/>
</dbReference>
<dbReference type="Gene3D" id="3.40.190.10">
    <property type="entry name" value="Periplasmic binding protein-like II"/>
    <property type="match status" value="1"/>
</dbReference>
<dbReference type="PANTHER" id="PTHR30290">
    <property type="entry name" value="PERIPLASMIC BINDING COMPONENT OF ABC TRANSPORTER"/>
    <property type="match status" value="1"/>
</dbReference>
<feature type="transmembrane region" description="Helical" evidence="2">
    <location>
        <begin position="21"/>
        <end position="38"/>
    </location>
</feature>
<keyword evidence="2" id="KW-0812">Transmembrane</keyword>
<comment type="subcellular location">
    <subcellularLocation>
        <location evidence="1">Cell membrane</location>
        <topology evidence="1">Lipid-anchor</topology>
    </subcellularLocation>
</comment>
<dbReference type="Pfam" id="PF00496">
    <property type="entry name" value="SBP_bac_5"/>
    <property type="match status" value="1"/>
</dbReference>
<evidence type="ECO:0000256" key="1">
    <source>
        <dbReference type="ARBA" id="ARBA00004193"/>
    </source>
</evidence>
<dbReference type="SUPFAM" id="SSF53850">
    <property type="entry name" value="Periplasmic binding protein-like II"/>
    <property type="match status" value="1"/>
</dbReference>
<name>A0A4P6EYF0_9BACL</name>